<dbReference type="EMBL" id="JACNJD010000356">
    <property type="protein sequence ID" value="MBC8179183.1"/>
    <property type="molecule type" value="Genomic_DNA"/>
</dbReference>
<evidence type="ECO:0000256" key="1">
    <source>
        <dbReference type="SAM" id="MobiDB-lite"/>
    </source>
</evidence>
<feature type="region of interest" description="Disordered" evidence="1">
    <location>
        <begin position="1"/>
        <end position="31"/>
    </location>
</feature>
<sequence length="73" mass="8188">MGRRPIPKQEEVETTRRLRMPSRQNLNGLNNSFSRVAGKRSVIAGQCTGLERLCWSTFATKRFGRMSGGHPLG</sequence>
<feature type="compositionally biased region" description="Polar residues" evidence="1">
    <location>
        <begin position="22"/>
        <end position="31"/>
    </location>
</feature>
<protein>
    <submittedName>
        <fullName evidence="2">Uncharacterized protein</fullName>
    </submittedName>
</protein>
<feature type="compositionally biased region" description="Basic and acidic residues" evidence="1">
    <location>
        <begin position="7"/>
        <end position="16"/>
    </location>
</feature>
<proteinExistence type="predicted"/>
<name>A0A8J6TA81_9DELT</name>
<comment type="caution">
    <text evidence="2">The sequence shown here is derived from an EMBL/GenBank/DDBJ whole genome shotgun (WGS) entry which is preliminary data.</text>
</comment>
<organism evidence="2 3">
    <name type="scientific">Candidatus Desulfacyla euxinica</name>
    <dbReference type="NCBI Taxonomy" id="2841693"/>
    <lineage>
        <taxon>Bacteria</taxon>
        <taxon>Deltaproteobacteria</taxon>
        <taxon>Candidatus Desulfacyla</taxon>
    </lineage>
</organism>
<gene>
    <name evidence="2" type="ORF">H8E19_17415</name>
</gene>
<accession>A0A8J6TA81</accession>
<dbReference type="Proteomes" id="UP000650524">
    <property type="component" value="Unassembled WGS sequence"/>
</dbReference>
<reference evidence="2 3" key="1">
    <citation type="submission" date="2020-08" db="EMBL/GenBank/DDBJ databases">
        <title>Bridging the membrane lipid divide: bacteria of the FCB group superphylum have the potential to synthesize archaeal ether lipids.</title>
        <authorList>
            <person name="Villanueva L."/>
            <person name="Von Meijenfeldt F.A.B."/>
            <person name="Westbye A.B."/>
            <person name="Yadav S."/>
            <person name="Hopmans E.C."/>
            <person name="Dutilh B.E."/>
            <person name="Sinninghe Damste J.S."/>
        </authorList>
    </citation>
    <scope>NUCLEOTIDE SEQUENCE [LARGE SCALE GENOMIC DNA]</scope>
    <source>
        <strain evidence="2">NIOZ-UU27</strain>
    </source>
</reference>
<evidence type="ECO:0000313" key="3">
    <source>
        <dbReference type="Proteomes" id="UP000650524"/>
    </source>
</evidence>
<dbReference type="AlphaFoldDB" id="A0A8J6TA81"/>
<evidence type="ECO:0000313" key="2">
    <source>
        <dbReference type="EMBL" id="MBC8179183.1"/>
    </source>
</evidence>